<evidence type="ECO:0000313" key="2">
    <source>
        <dbReference type="EMBL" id="CAH2103267.1"/>
    </source>
</evidence>
<dbReference type="AlphaFoldDB" id="A0AAU9UZK9"/>
<dbReference type="PANTHER" id="PTHR37162">
    <property type="entry name" value="HAT FAMILY DIMERISATION DOMAINCONTAINING PROTEIN-RELATED"/>
    <property type="match status" value="1"/>
</dbReference>
<dbReference type="EMBL" id="CAKOGL010000026">
    <property type="protein sequence ID" value="CAH2103267.1"/>
    <property type="molecule type" value="Genomic_DNA"/>
</dbReference>
<proteinExistence type="predicted"/>
<organism evidence="2 3">
    <name type="scientific">Euphydryas editha</name>
    <name type="common">Edith's checkerspot</name>
    <dbReference type="NCBI Taxonomy" id="104508"/>
    <lineage>
        <taxon>Eukaryota</taxon>
        <taxon>Metazoa</taxon>
        <taxon>Ecdysozoa</taxon>
        <taxon>Arthropoda</taxon>
        <taxon>Hexapoda</taxon>
        <taxon>Insecta</taxon>
        <taxon>Pterygota</taxon>
        <taxon>Neoptera</taxon>
        <taxon>Endopterygota</taxon>
        <taxon>Lepidoptera</taxon>
        <taxon>Glossata</taxon>
        <taxon>Ditrysia</taxon>
        <taxon>Papilionoidea</taxon>
        <taxon>Nymphalidae</taxon>
        <taxon>Nymphalinae</taxon>
        <taxon>Euphydryas</taxon>
    </lineage>
</organism>
<evidence type="ECO:0000313" key="3">
    <source>
        <dbReference type="Proteomes" id="UP001153954"/>
    </source>
</evidence>
<reference evidence="2" key="1">
    <citation type="submission" date="2022-03" db="EMBL/GenBank/DDBJ databases">
        <authorList>
            <person name="Tunstrom K."/>
        </authorList>
    </citation>
    <scope>NUCLEOTIDE SEQUENCE</scope>
</reference>
<comment type="caution">
    <text evidence="2">The sequence shown here is derived from an EMBL/GenBank/DDBJ whole genome shotgun (WGS) entry which is preliminary data.</text>
</comment>
<keyword evidence="3" id="KW-1185">Reference proteome</keyword>
<feature type="region of interest" description="Disordered" evidence="1">
    <location>
        <begin position="1"/>
        <end position="36"/>
    </location>
</feature>
<name>A0AAU9UZK9_EUPED</name>
<accession>A0AAU9UZK9</accession>
<dbReference type="Proteomes" id="UP001153954">
    <property type="component" value="Unassembled WGS sequence"/>
</dbReference>
<evidence type="ECO:0000256" key="1">
    <source>
        <dbReference type="SAM" id="MobiDB-lite"/>
    </source>
</evidence>
<evidence type="ECO:0008006" key="4">
    <source>
        <dbReference type="Google" id="ProtNLM"/>
    </source>
</evidence>
<dbReference type="PANTHER" id="PTHR37162:SF1">
    <property type="entry name" value="BED-TYPE DOMAIN-CONTAINING PROTEIN"/>
    <property type="match status" value="1"/>
</dbReference>
<gene>
    <name evidence="2" type="ORF">EEDITHA_LOCUS17806</name>
</gene>
<sequence length="366" mass="41012">MSDESEEGRPAPSTPKKKLVKKGEPSTSQRDKHRAQKYRHDWEKLDLFKDWLGPGKNQFRARCTVCDVEMVSEYGVLKLHSSRQKHIKATSAMQSKTKQRDIMSAFVSKEVMPKNKVVTATEIKLAGFLAEHNIAFQAADHMSDLINGILEDFGVEHKISMKRIKATAIITEVIGESEKSSLAEKLKTEKFSAMSDKSTDVSTHKASCIIVRYYNFEENKIVSKFWDLCKIFSSDDQKTAEEGATGENLYNILMKSFSDRDISTENMIGFSADGCNVMMGGNNSVASRLKENLPGIFLMKCVCHSAHLCPSESCQQLPRRCEDLAREIYSFFKKTVSSSTVSRICECFASQAFASFANTLVVIGDI</sequence>
<protein>
    <recommendedName>
        <fullName evidence="4">DUF4371 domain-containing protein</fullName>
    </recommendedName>
</protein>